<protein>
    <submittedName>
        <fullName evidence="2">Glycosyltransferase</fullName>
    </submittedName>
</protein>
<dbReference type="Proteomes" id="UP001501692">
    <property type="component" value="Unassembled WGS sequence"/>
</dbReference>
<comment type="caution">
    <text evidence="2">The sequence shown here is derived from an EMBL/GenBank/DDBJ whole genome shotgun (WGS) entry which is preliminary data.</text>
</comment>
<name>A0ABP9H694_9FLAO</name>
<dbReference type="PANTHER" id="PTHR12526:SF630">
    <property type="entry name" value="GLYCOSYLTRANSFERASE"/>
    <property type="match status" value="1"/>
</dbReference>
<dbReference type="RefSeq" id="WP_345163949.1">
    <property type="nucleotide sequence ID" value="NZ_BAABJK010000002.1"/>
</dbReference>
<organism evidence="2 3">
    <name type="scientific">Algibacter aquimarinus</name>
    <dbReference type="NCBI Taxonomy" id="1136748"/>
    <lineage>
        <taxon>Bacteria</taxon>
        <taxon>Pseudomonadati</taxon>
        <taxon>Bacteroidota</taxon>
        <taxon>Flavobacteriia</taxon>
        <taxon>Flavobacteriales</taxon>
        <taxon>Flavobacteriaceae</taxon>
        <taxon>Algibacter</taxon>
    </lineage>
</organism>
<keyword evidence="3" id="KW-1185">Reference proteome</keyword>
<evidence type="ECO:0000259" key="1">
    <source>
        <dbReference type="Pfam" id="PF00534"/>
    </source>
</evidence>
<proteinExistence type="predicted"/>
<dbReference type="SUPFAM" id="SSF53756">
    <property type="entry name" value="UDP-Glycosyltransferase/glycogen phosphorylase"/>
    <property type="match status" value="1"/>
</dbReference>
<dbReference type="CDD" id="cd03811">
    <property type="entry name" value="GT4_GT28_WabH-like"/>
    <property type="match status" value="1"/>
</dbReference>
<gene>
    <name evidence="2" type="ORF">GCM10023315_03760</name>
</gene>
<dbReference type="Pfam" id="PF00534">
    <property type="entry name" value="Glycos_transf_1"/>
    <property type="match status" value="1"/>
</dbReference>
<dbReference type="EMBL" id="BAABJK010000002">
    <property type="protein sequence ID" value="GAA4959375.1"/>
    <property type="molecule type" value="Genomic_DNA"/>
</dbReference>
<feature type="domain" description="Glycosyl transferase family 1" evidence="1">
    <location>
        <begin position="176"/>
        <end position="339"/>
    </location>
</feature>
<sequence>MNKKKIALVGYRLNRGGAERVGAILSIFFDEQGLDVHNIIVLDDIGYPYAGRIENLGKLKNKANDPFNKIKRLIALRKYLKQHDFEYIIDLRFRIKPIQEFLISRFIYNTKTIFTVHSSKLNSYMPDNTFLTKMIYGGCFKMVSITKEMQCMIVKKHRLKNVTTIYNPINIEEIRQRADEPTSLDFEFIIGVGQYDTNVKQFDKLIYAYSQSILPKKNIHLVVLGEGSFKQRLIGIAKENGVDNNLHLLGYKKNPYKYIKRSKYYVLSSLHEGMPMVLLESLACGTPIVSFNCKTGPSEIIEDKQNGLLVENQNIDELIDSMNLFINDKQLYQYCKSNTLQSAEKYSINEIGKQWLELMEIN</sequence>
<dbReference type="Gene3D" id="3.40.50.2000">
    <property type="entry name" value="Glycogen Phosphorylase B"/>
    <property type="match status" value="2"/>
</dbReference>
<reference evidence="3" key="1">
    <citation type="journal article" date="2019" name="Int. J. Syst. Evol. Microbiol.">
        <title>The Global Catalogue of Microorganisms (GCM) 10K type strain sequencing project: providing services to taxonomists for standard genome sequencing and annotation.</title>
        <authorList>
            <consortium name="The Broad Institute Genomics Platform"/>
            <consortium name="The Broad Institute Genome Sequencing Center for Infectious Disease"/>
            <person name="Wu L."/>
            <person name="Ma J."/>
        </authorList>
    </citation>
    <scope>NUCLEOTIDE SEQUENCE [LARGE SCALE GENOMIC DNA]</scope>
    <source>
        <strain evidence="3">JCM 18287</strain>
    </source>
</reference>
<evidence type="ECO:0000313" key="2">
    <source>
        <dbReference type="EMBL" id="GAA4959375.1"/>
    </source>
</evidence>
<dbReference type="PANTHER" id="PTHR12526">
    <property type="entry name" value="GLYCOSYLTRANSFERASE"/>
    <property type="match status" value="1"/>
</dbReference>
<dbReference type="InterPro" id="IPR001296">
    <property type="entry name" value="Glyco_trans_1"/>
</dbReference>
<evidence type="ECO:0000313" key="3">
    <source>
        <dbReference type="Proteomes" id="UP001501692"/>
    </source>
</evidence>
<accession>A0ABP9H694</accession>